<evidence type="ECO:0000313" key="4">
    <source>
        <dbReference type="EMBL" id="NNG40679.1"/>
    </source>
</evidence>
<dbReference type="InterPro" id="IPR042261">
    <property type="entry name" value="Lsr2-like_dimerization"/>
</dbReference>
<evidence type="ECO:0000256" key="1">
    <source>
        <dbReference type="ARBA" id="ARBA00023125"/>
    </source>
</evidence>
<comment type="caution">
    <text evidence="4">The sequence shown here is derived from an EMBL/GenBank/DDBJ whole genome shotgun (WGS) entry which is preliminary data.</text>
</comment>
<dbReference type="AlphaFoldDB" id="A0A849AJZ5"/>
<dbReference type="RefSeq" id="WP_171157339.1">
    <property type="nucleotide sequence ID" value="NZ_JABENB010000003.1"/>
</dbReference>
<dbReference type="InterPro" id="IPR036625">
    <property type="entry name" value="E3-bd_dom_sf"/>
</dbReference>
<dbReference type="InterPro" id="IPR055370">
    <property type="entry name" value="Lsr2_DNA-bd"/>
</dbReference>
<keyword evidence="1" id="KW-0238">DNA-binding</keyword>
<protein>
    <submittedName>
        <fullName evidence="4">Lsr2 family protein</fullName>
    </submittedName>
</protein>
<evidence type="ECO:0000313" key="5">
    <source>
        <dbReference type="Proteomes" id="UP000557772"/>
    </source>
</evidence>
<feature type="domain" description="Lsr2 DNA-binding" evidence="3">
    <location>
        <begin position="73"/>
        <end position="106"/>
    </location>
</feature>
<sequence length="108" mass="11786">MQRVQIILEDDIDGSPADETVQVGLDGRQYEIDLSAAHAAELRDNLAPFIQVARRSQTGRKTARPTRAVPTGVDNAAVRAWAKAHKIEVSPRGRIAQQVIDKYLAAGN</sequence>
<proteinExistence type="predicted"/>
<gene>
    <name evidence="4" type="ORF">HJ588_15545</name>
</gene>
<evidence type="ECO:0000259" key="2">
    <source>
        <dbReference type="Pfam" id="PF11774"/>
    </source>
</evidence>
<dbReference type="Pfam" id="PF11774">
    <property type="entry name" value="Lsr2"/>
    <property type="match status" value="1"/>
</dbReference>
<keyword evidence="5" id="KW-1185">Reference proteome</keyword>
<dbReference type="Pfam" id="PF23359">
    <property type="entry name" value="Lsr2_DNA-bd"/>
    <property type="match status" value="1"/>
</dbReference>
<organism evidence="4 5">
    <name type="scientific">Flexivirga aerilata</name>
    <dbReference type="NCBI Taxonomy" id="1656889"/>
    <lineage>
        <taxon>Bacteria</taxon>
        <taxon>Bacillati</taxon>
        <taxon>Actinomycetota</taxon>
        <taxon>Actinomycetes</taxon>
        <taxon>Micrococcales</taxon>
        <taxon>Dermacoccaceae</taxon>
        <taxon>Flexivirga</taxon>
    </lineage>
</organism>
<dbReference type="Gene3D" id="3.30.60.230">
    <property type="entry name" value="Lsr2, dimerization domain"/>
    <property type="match status" value="1"/>
</dbReference>
<name>A0A849AJZ5_9MICO</name>
<accession>A0A849AJZ5</accession>
<dbReference type="EMBL" id="JABENB010000003">
    <property type="protein sequence ID" value="NNG40679.1"/>
    <property type="molecule type" value="Genomic_DNA"/>
</dbReference>
<dbReference type="Proteomes" id="UP000557772">
    <property type="component" value="Unassembled WGS sequence"/>
</dbReference>
<dbReference type="Gene3D" id="4.10.320.10">
    <property type="entry name" value="E3-binding domain"/>
    <property type="match status" value="1"/>
</dbReference>
<dbReference type="GO" id="GO:0003677">
    <property type="term" value="F:DNA binding"/>
    <property type="evidence" value="ECO:0007669"/>
    <property type="project" value="UniProtKB-KW"/>
</dbReference>
<dbReference type="InterPro" id="IPR024412">
    <property type="entry name" value="Lsr2_dim_dom"/>
</dbReference>
<reference evidence="4 5" key="1">
    <citation type="submission" date="2020-05" db="EMBL/GenBank/DDBJ databases">
        <title>Flexivirga sp. ID2601S isolated from air conditioner.</title>
        <authorList>
            <person name="Kim D.H."/>
        </authorList>
    </citation>
    <scope>NUCLEOTIDE SEQUENCE [LARGE SCALE GENOMIC DNA]</scope>
    <source>
        <strain evidence="4 5">ID2601S</strain>
    </source>
</reference>
<dbReference type="GO" id="GO:0016746">
    <property type="term" value="F:acyltransferase activity"/>
    <property type="evidence" value="ECO:0007669"/>
    <property type="project" value="InterPro"/>
</dbReference>
<evidence type="ECO:0000259" key="3">
    <source>
        <dbReference type="Pfam" id="PF23359"/>
    </source>
</evidence>
<feature type="domain" description="Lsr2 dimerization" evidence="2">
    <location>
        <begin position="2"/>
        <end position="56"/>
    </location>
</feature>